<evidence type="ECO:0000313" key="2">
    <source>
        <dbReference type="Proteomes" id="UP000322876"/>
    </source>
</evidence>
<dbReference type="EMBL" id="VFJB01000003">
    <property type="protein sequence ID" value="KAA0258791.1"/>
    <property type="molecule type" value="Genomic_DNA"/>
</dbReference>
<protein>
    <submittedName>
        <fullName evidence="1">Class I SAM-dependent methyltransferase</fullName>
    </submittedName>
</protein>
<name>A0A5A8F8F7_9BACT</name>
<accession>A0A5A8F8F7</accession>
<dbReference type="Gene3D" id="2.20.25.110">
    <property type="entry name" value="S-adenosyl-L-methionine-dependent methyltransferases"/>
    <property type="match status" value="1"/>
</dbReference>
<dbReference type="SUPFAM" id="SSF53335">
    <property type="entry name" value="S-adenosyl-L-methionine-dependent methyltransferases"/>
    <property type="match status" value="1"/>
</dbReference>
<keyword evidence="1" id="KW-0489">Methyltransferase</keyword>
<sequence>MFYKELSRFYNEIFPFDENTYNFLKSYAKGDFPVLDIGCATGVYVNRFLEDGFKAFGVEKETAFELQGPFIYADMLRLPLKSSTKFGFIYSIGNTLVHVNSKLDFYNTVRNVMSLLKERCFFLIQIINYDRIYGYELKGLPDIETEHYMVNRIYHYDNEEQLIFEMKVTDKHTKEVRTLSSKLTPIFLEDVKNAAARAGAGFVQFFGDFQGGKFFLKDSMMLIAAIYK</sequence>
<keyword evidence="1" id="KW-0808">Transferase</keyword>
<proteinExistence type="predicted"/>
<dbReference type="Gene3D" id="3.40.50.150">
    <property type="entry name" value="Vaccinia Virus protein VP39"/>
    <property type="match status" value="1"/>
</dbReference>
<dbReference type="OrthoDB" id="9791837at2"/>
<dbReference type="Proteomes" id="UP000322876">
    <property type="component" value="Unassembled WGS sequence"/>
</dbReference>
<dbReference type="AlphaFoldDB" id="A0A5A8F8F7"/>
<reference evidence="1 2" key="1">
    <citation type="submission" date="2019-06" db="EMBL/GenBank/DDBJ databases">
        <title>Genomic insights into carbon and energy metabolism of Deferribacter autotrophicus revealed new metabolic traits in the phylum Deferribacteres.</title>
        <authorList>
            <person name="Slobodkin A.I."/>
            <person name="Slobodkina G.B."/>
            <person name="Allioux M."/>
            <person name="Alain K."/>
            <person name="Jebbar M."/>
            <person name="Shadrin V."/>
            <person name="Kublanov I.V."/>
            <person name="Toshchakov S.V."/>
            <person name="Bonch-Osmolovskaya E.A."/>
        </authorList>
    </citation>
    <scope>NUCLEOTIDE SEQUENCE [LARGE SCALE GENOMIC DNA]</scope>
    <source>
        <strain evidence="1 2">SL50</strain>
    </source>
</reference>
<keyword evidence="2" id="KW-1185">Reference proteome</keyword>
<dbReference type="RefSeq" id="WP_149265551.1">
    <property type="nucleotide sequence ID" value="NZ_VFJB01000003.1"/>
</dbReference>
<comment type="caution">
    <text evidence="1">The sequence shown here is derived from an EMBL/GenBank/DDBJ whole genome shotgun (WGS) entry which is preliminary data.</text>
</comment>
<dbReference type="GO" id="GO:0008168">
    <property type="term" value="F:methyltransferase activity"/>
    <property type="evidence" value="ECO:0007669"/>
    <property type="project" value="UniProtKB-KW"/>
</dbReference>
<dbReference type="GO" id="GO:0032259">
    <property type="term" value="P:methylation"/>
    <property type="evidence" value="ECO:0007669"/>
    <property type="project" value="UniProtKB-KW"/>
</dbReference>
<dbReference type="InterPro" id="IPR029063">
    <property type="entry name" value="SAM-dependent_MTases_sf"/>
</dbReference>
<evidence type="ECO:0000313" key="1">
    <source>
        <dbReference type="EMBL" id="KAA0258791.1"/>
    </source>
</evidence>
<gene>
    <name evidence="1" type="ORF">FHQ18_02255</name>
</gene>
<organism evidence="1 2">
    <name type="scientific">Deferribacter autotrophicus</name>
    <dbReference type="NCBI Taxonomy" id="500465"/>
    <lineage>
        <taxon>Bacteria</taxon>
        <taxon>Pseudomonadati</taxon>
        <taxon>Deferribacterota</taxon>
        <taxon>Deferribacteres</taxon>
        <taxon>Deferribacterales</taxon>
        <taxon>Deferribacteraceae</taxon>
        <taxon>Deferribacter</taxon>
    </lineage>
</organism>